<reference evidence="3" key="1">
    <citation type="submission" date="2014-09" db="EMBL/GenBank/DDBJ databases">
        <authorList>
            <person name="Hjerde E."/>
        </authorList>
    </citation>
    <scope>NUCLEOTIDE SEQUENCE [LARGE SCALE GENOMIC DNA]</scope>
    <source>
        <strain evidence="3">06/09/139</strain>
    </source>
</reference>
<gene>
    <name evidence="2" type="ORF">AWOD_I_2614</name>
</gene>
<sequence length="55" mass="6149">MRPMTVRFSRSASTHSVDRRRSHFVKVAVTKKNVPEMTLVVSTKTETPTEVSCAA</sequence>
<dbReference type="Proteomes" id="UP000032427">
    <property type="component" value="Chromosome 1"/>
</dbReference>
<dbReference type="EMBL" id="LN554846">
    <property type="protein sequence ID" value="CED72665.1"/>
    <property type="molecule type" value="Genomic_DNA"/>
</dbReference>
<dbReference type="STRING" id="80852.AWOD_I_2614"/>
<evidence type="ECO:0000256" key="1">
    <source>
        <dbReference type="SAM" id="MobiDB-lite"/>
    </source>
</evidence>
<protein>
    <submittedName>
        <fullName evidence="2">Uncharacterized protein</fullName>
    </submittedName>
</protein>
<evidence type="ECO:0000313" key="3">
    <source>
        <dbReference type="Proteomes" id="UP000032427"/>
    </source>
</evidence>
<dbReference type="PATRIC" id="fig|80852.17.peg.2704"/>
<name>A0A090IW99_9GAMM</name>
<feature type="region of interest" description="Disordered" evidence="1">
    <location>
        <begin position="1"/>
        <end position="20"/>
    </location>
</feature>
<evidence type="ECO:0000313" key="2">
    <source>
        <dbReference type="EMBL" id="CED72665.1"/>
    </source>
</evidence>
<organism evidence="2 3">
    <name type="scientific">Aliivibrio wodanis</name>
    <dbReference type="NCBI Taxonomy" id="80852"/>
    <lineage>
        <taxon>Bacteria</taxon>
        <taxon>Pseudomonadati</taxon>
        <taxon>Pseudomonadota</taxon>
        <taxon>Gammaproteobacteria</taxon>
        <taxon>Vibrionales</taxon>
        <taxon>Vibrionaceae</taxon>
        <taxon>Aliivibrio</taxon>
    </lineage>
</organism>
<proteinExistence type="predicted"/>
<accession>A0A090IW99</accession>
<keyword evidence="3" id="KW-1185">Reference proteome</keyword>
<dbReference type="AlphaFoldDB" id="A0A090IW99"/>
<dbReference type="OrthoDB" id="5918157at2"/>
<dbReference type="KEGG" id="awd:AWOD_I_2614"/>
<dbReference type="HOGENOM" id="CLU_3021626_0_0_6"/>